<dbReference type="Proteomes" id="UP001066276">
    <property type="component" value="Chromosome 5"/>
</dbReference>
<dbReference type="AlphaFoldDB" id="A0AAV7S0E1"/>
<feature type="region of interest" description="Disordered" evidence="1">
    <location>
        <begin position="78"/>
        <end position="97"/>
    </location>
</feature>
<comment type="caution">
    <text evidence="2">The sequence shown here is derived from an EMBL/GenBank/DDBJ whole genome shotgun (WGS) entry which is preliminary data.</text>
</comment>
<protein>
    <submittedName>
        <fullName evidence="2">Uncharacterized protein</fullName>
    </submittedName>
</protein>
<name>A0AAV7S0E1_PLEWA</name>
<evidence type="ECO:0000256" key="1">
    <source>
        <dbReference type="SAM" id="MobiDB-lite"/>
    </source>
</evidence>
<organism evidence="2 3">
    <name type="scientific">Pleurodeles waltl</name>
    <name type="common">Iberian ribbed newt</name>
    <dbReference type="NCBI Taxonomy" id="8319"/>
    <lineage>
        <taxon>Eukaryota</taxon>
        <taxon>Metazoa</taxon>
        <taxon>Chordata</taxon>
        <taxon>Craniata</taxon>
        <taxon>Vertebrata</taxon>
        <taxon>Euteleostomi</taxon>
        <taxon>Amphibia</taxon>
        <taxon>Batrachia</taxon>
        <taxon>Caudata</taxon>
        <taxon>Salamandroidea</taxon>
        <taxon>Salamandridae</taxon>
        <taxon>Pleurodelinae</taxon>
        <taxon>Pleurodeles</taxon>
    </lineage>
</organism>
<sequence length="143" mass="15536">MLSLRTMAPREFHYPKHAVIRLSGNDKIIRLRAGEMLMLSPRQSCPDSSLYLRGRQHCALSPGAGTNVKPFCQSVPRAPPRARGVGPPRGPVETSGTLARAPTLYPEGVTPQYVGAGQQRTQHISICVCLVEAVCSTPRDFSV</sequence>
<gene>
    <name evidence="2" type="ORF">NDU88_010821</name>
</gene>
<dbReference type="EMBL" id="JANPWB010000009">
    <property type="protein sequence ID" value="KAJ1158127.1"/>
    <property type="molecule type" value="Genomic_DNA"/>
</dbReference>
<accession>A0AAV7S0E1</accession>
<reference evidence="2" key="1">
    <citation type="journal article" date="2022" name="bioRxiv">
        <title>Sequencing and chromosome-scale assembly of the giantPleurodeles waltlgenome.</title>
        <authorList>
            <person name="Brown T."/>
            <person name="Elewa A."/>
            <person name="Iarovenko S."/>
            <person name="Subramanian E."/>
            <person name="Araus A.J."/>
            <person name="Petzold A."/>
            <person name="Susuki M."/>
            <person name="Suzuki K.-i.T."/>
            <person name="Hayashi T."/>
            <person name="Toyoda A."/>
            <person name="Oliveira C."/>
            <person name="Osipova E."/>
            <person name="Leigh N.D."/>
            <person name="Simon A."/>
            <person name="Yun M.H."/>
        </authorList>
    </citation>
    <scope>NUCLEOTIDE SEQUENCE</scope>
    <source>
        <strain evidence="2">20211129_DDA</strain>
        <tissue evidence="2">Liver</tissue>
    </source>
</reference>
<proteinExistence type="predicted"/>
<keyword evidence="3" id="KW-1185">Reference proteome</keyword>
<evidence type="ECO:0000313" key="3">
    <source>
        <dbReference type="Proteomes" id="UP001066276"/>
    </source>
</evidence>
<evidence type="ECO:0000313" key="2">
    <source>
        <dbReference type="EMBL" id="KAJ1158127.1"/>
    </source>
</evidence>